<evidence type="ECO:0000256" key="1">
    <source>
        <dbReference type="ARBA" id="ARBA00004651"/>
    </source>
</evidence>
<keyword evidence="3" id="KW-0813">Transport</keyword>
<dbReference type="Gene3D" id="3.30.460.20">
    <property type="entry name" value="CorA soluble domain-like"/>
    <property type="match status" value="1"/>
</dbReference>
<dbReference type="EMBL" id="MU865548">
    <property type="protein sequence ID" value="KAK4221438.1"/>
    <property type="molecule type" value="Genomic_DNA"/>
</dbReference>
<evidence type="ECO:0000256" key="9">
    <source>
        <dbReference type="SAM" id="Phobius"/>
    </source>
</evidence>
<feature type="region of interest" description="Disordered" evidence="8">
    <location>
        <begin position="228"/>
        <end position="253"/>
    </location>
</feature>
<sequence>MPIELHDVDGGASGGAGVGHVHGSQSRDFANMPSDPSSQRSSVDPIDSGHPSPHVHYALNLDTTQPLNRVDTENAFSPGIRRRITRAATFRTVSDFEDFSERPGWRPGAEPGVDPSKPDGGHGSMTTLRAPCDITVVDFSEDHIEKTLFHNETLNEFLDKPQPPWVKCRWINVNGLSWDVIQTLGHHKNLHRLAIEDIMNTRNRTKAEWYPTHAFIVLTLQKLVRRCNPDDEHSDSDEDDATSHISSRSAFSGRRVRHIKRALRRMNKFFKERTGSATDPSGLENGDGPYPQKDPEDEQKLPPFESQTTGLSGLSESEPGPEYRTLQGYHASPNLAWTKYMEKNSALASKKLDVACEQVSMFITNDNTIISFFEQSAQDIEEPIVSRLQTNDTITRQSCDASMVGHAILDAIIDLAMPVTTCYSDVIDDIELDVLNRPDISQTKKLYIVVSEINKMHSFITPITTLIQALRDHKTDIALDTAMQKILDPKHPAIITTQTYMYLGDVLDHCVLITDALDKLKGTADGMIDLIFNTISANQNESMKQLTTATIIFLPLTFITGYFGQNFTDFNMLEWGVGFFWQIAVPVVVLTILILLREAIYDYFKALLGRRYISGLKDRSRRRRSRKRR</sequence>
<dbReference type="PANTHER" id="PTHR46494">
    <property type="entry name" value="CORA FAMILY METAL ION TRANSPORTER (EUROFUNG)"/>
    <property type="match status" value="1"/>
</dbReference>
<dbReference type="AlphaFoldDB" id="A0AAN7BEW5"/>
<gene>
    <name evidence="10" type="ORF">QBC38DRAFT_129829</name>
</gene>
<comment type="subcellular location">
    <subcellularLocation>
        <location evidence="1">Cell membrane</location>
        <topology evidence="1">Multi-pass membrane protein</topology>
    </subcellularLocation>
</comment>
<evidence type="ECO:0000256" key="4">
    <source>
        <dbReference type="ARBA" id="ARBA00022475"/>
    </source>
</evidence>
<evidence type="ECO:0000256" key="8">
    <source>
        <dbReference type="SAM" id="MobiDB-lite"/>
    </source>
</evidence>
<dbReference type="GO" id="GO:0015095">
    <property type="term" value="F:magnesium ion transmembrane transporter activity"/>
    <property type="evidence" value="ECO:0007669"/>
    <property type="project" value="TreeGrafter"/>
</dbReference>
<keyword evidence="7 9" id="KW-0472">Membrane</keyword>
<feature type="transmembrane region" description="Helical" evidence="9">
    <location>
        <begin position="575"/>
        <end position="596"/>
    </location>
</feature>
<dbReference type="Gene3D" id="1.20.58.340">
    <property type="entry name" value="Magnesium transport protein CorA, transmembrane region"/>
    <property type="match status" value="2"/>
</dbReference>
<keyword evidence="5 9" id="KW-0812">Transmembrane</keyword>
<evidence type="ECO:0000256" key="3">
    <source>
        <dbReference type="ARBA" id="ARBA00022448"/>
    </source>
</evidence>
<comment type="caution">
    <text evidence="10">The sequence shown here is derived from an EMBL/GenBank/DDBJ whole genome shotgun (WGS) entry which is preliminary data.</text>
</comment>
<dbReference type="GO" id="GO:0050897">
    <property type="term" value="F:cobalt ion binding"/>
    <property type="evidence" value="ECO:0007669"/>
    <property type="project" value="TreeGrafter"/>
</dbReference>
<reference evidence="10" key="1">
    <citation type="journal article" date="2023" name="Mol. Phylogenet. Evol.">
        <title>Genome-scale phylogeny and comparative genomics of the fungal order Sordariales.</title>
        <authorList>
            <person name="Hensen N."/>
            <person name="Bonometti L."/>
            <person name="Westerberg I."/>
            <person name="Brannstrom I.O."/>
            <person name="Guillou S."/>
            <person name="Cros-Aarteil S."/>
            <person name="Calhoun S."/>
            <person name="Haridas S."/>
            <person name="Kuo A."/>
            <person name="Mondo S."/>
            <person name="Pangilinan J."/>
            <person name="Riley R."/>
            <person name="LaButti K."/>
            <person name="Andreopoulos B."/>
            <person name="Lipzen A."/>
            <person name="Chen C."/>
            <person name="Yan M."/>
            <person name="Daum C."/>
            <person name="Ng V."/>
            <person name="Clum A."/>
            <person name="Steindorff A."/>
            <person name="Ohm R.A."/>
            <person name="Martin F."/>
            <person name="Silar P."/>
            <person name="Natvig D.O."/>
            <person name="Lalanne C."/>
            <person name="Gautier V."/>
            <person name="Ament-Velasquez S.L."/>
            <person name="Kruys A."/>
            <person name="Hutchinson M.I."/>
            <person name="Powell A.J."/>
            <person name="Barry K."/>
            <person name="Miller A.N."/>
            <person name="Grigoriev I.V."/>
            <person name="Debuchy R."/>
            <person name="Gladieux P."/>
            <person name="Hiltunen Thoren M."/>
            <person name="Johannesson H."/>
        </authorList>
    </citation>
    <scope>NUCLEOTIDE SEQUENCE</scope>
    <source>
        <strain evidence="10">CBS 990.96</strain>
    </source>
</reference>
<comment type="similarity">
    <text evidence="2">Belongs to the CorA metal ion transporter (MIT) (TC 1.A.35) family.</text>
</comment>
<evidence type="ECO:0000256" key="5">
    <source>
        <dbReference type="ARBA" id="ARBA00022692"/>
    </source>
</evidence>
<feature type="region of interest" description="Disordered" evidence="8">
    <location>
        <begin position="1"/>
        <end position="63"/>
    </location>
</feature>
<evidence type="ECO:0000313" key="10">
    <source>
        <dbReference type="EMBL" id="KAK4221438.1"/>
    </source>
</evidence>
<dbReference type="InterPro" id="IPR045861">
    <property type="entry name" value="CorA_cytoplasmic_dom"/>
</dbReference>
<evidence type="ECO:0000256" key="2">
    <source>
        <dbReference type="ARBA" id="ARBA00009765"/>
    </source>
</evidence>
<feature type="region of interest" description="Disordered" evidence="8">
    <location>
        <begin position="270"/>
        <end position="327"/>
    </location>
</feature>
<dbReference type="InterPro" id="IPR002523">
    <property type="entry name" value="MgTranspt_CorA/ZnTranspt_ZntB"/>
</dbReference>
<reference evidence="10" key="2">
    <citation type="submission" date="2023-05" db="EMBL/GenBank/DDBJ databases">
        <authorList>
            <consortium name="Lawrence Berkeley National Laboratory"/>
            <person name="Steindorff A."/>
            <person name="Hensen N."/>
            <person name="Bonometti L."/>
            <person name="Westerberg I."/>
            <person name="Brannstrom I.O."/>
            <person name="Guillou S."/>
            <person name="Cros-Aarteil S."/>
            <person name="Calhoun S."/>
            <person name="Haridas S."/>
            <person name="Kuo A."/>
            <person name="Mondo S."/>
            <person name="Pangilinan J."/>
            <person name="Riley R."/>
            <person name="Labutti K."/>
            <person name="Andreopoulos B."/>
            <person name="Lipzen A."/>
            <person name="Chen C."/>
            <person name="Yanf M."/>
            <person name="Daum C."/>
            <person name="Ng V."/>
            <person name="Clum A."/>
            <person name="Ohm R."/>
            <person name="Martin F."/>
            <person name="Silar P."/>
            <person name="Natvig D."/>
            <person name="Lalanne C."/>
            <person name="Gautier V."/>
            <person name="Ament-Velasquez S.L."/>
            <person name="Kruys A."/>
            <person name="Hutchinson M.I."/>
            <person name="Powell A.J."/>
            <person name="Barry K."/>
            <person name="Miller A.N."/>
            <person name="Grigoriev I.V."/>
            <person name="Debuchy R."/>
            <person name="Gladieux P."/>
            <person name="Thoren M.H."/>
            <person name="Johannesson H."/>
        </authorList>
    </citation>
    <scope>NUCLEOTIDE SEQUENCE</scope>
    <source>
        <strain evidence="10">CBS 990.96</strain>
    </source>
</reference>
<dbReference type="PANTHER" id="PTHR46494:SF1">
    <property type="entry name" value="CORA FAMILY METAL ION TRANSPORTER (EUROFUNG)"/>
    <property type="match status" value="1"/>
</dbReference>
<organism evidence="10 11">
    <name type="scientific">Podospora fimiseda</name>
    <dbReference type="NCBI Taxonomy" id="252190"/>
    <lineage>
        <taxon>Eukaryota</taxon>
        <taxon>Fungi</taxon>
        <taxon>Dikarya</taxon>
        <taxon>Ascomycota</taxon>
        <taxon>Pezizomycotina</taxon>
        <taxon>Sordariomycetes</taxon>
        <taxon>Sordariomycetidae</taxon>
        <taxon>Sordariales</taxon>
        <taxon>Podosporaceae</taxon>
        <taxon>Podospora</taxon>
    </lineage>
</organism>
<name>A0AAN7BEW5_9PEZI</name>
<feature type="region of interest" description="Disordered" evidence="8">
    <location>
        <begin position="99"/>
        <end position="123"/>
    </location>
</feature>
<protein>
    <submittedName>
        <fullName evidence="10">Transporter</fullName>
    </submittedName>
</protein>
<dbReference type="SUPFAM" id="SSF143865">
    <property type="entry name" value="CorA soluble domain-like"/>
    <property type="match status" value="1"/>
</dbReference>
<keyword evidence="4" id="KW-1003">Cell membrane</keyword>
<dbReference type="GO" id="GO:0005886">
    <property type="term" value="C:plasma membrane"/>
    <property type="evidence" value="ECO:0007669"/>
    <property type="project" value="UniProtKB-SubCell"/>
</dbReference>
<dbReference type="GO" id="GO:0000287">
    <property type="term" value="F:magnesium ion binding"/>
    <property type="evidence" value="ECO:0007669"/>
    <property type="project" value="TreeGrafter"/>
</dbReference>
<accession>A0AAN7BEW5</accession>
<dbReference type="Pfam" id="PF01544">
    <property type="entry name" value="CorA"/>
    <property type="match status" value="1"/>
</dbReference>
<keyword evidence="6 9" id="KW-1133">Transmembrane helix</keyword>
<feature type="compositionally biased region" description="Polar residues" evidence="8">
    <location>
        <begin position="305"/>
        <end position="315"/>
    </location>
</feature>
<evidence type="ECO:0000313" key="11">
    <source>
        <dbReference type="Proteomes" id="UP001301958"/>
    </source>
</evidence>
<evidence type="ECO:0000256" key="6">
    <source>
        <dbReference type="ARBA" id="ARBA00022989"/>
    </source>
</evidence>
<dbReference type="InterPro" id="IPR045863">
    <property type="entry name" value="CorA_TM1_TM2"/>
</dbReference>
<feature type="compositionally biased region" description="Gly residues" evidence="8">
    <location>
        <begin position="11"/>
        <end position="20"/>
    </location>
</feature>
<dbReference type="Proteomes" id="UP001301958">
    <property type="component" value="Unassembled WGS sequence"/>
</dbReference>
<dbReference type="SUPFAM" id="SSF144083">
    <property type="entry name" value="Magnesium transport protein CorA, transmembrane region"/>
    <property type="match status" value="1"/>
</dbReference>
<dbReference type="GO" id="GO:0015087">
    <property type="term" value="F:cobalt ion transmembrane transporter activity"/>
    <property type="evidence" value="ECO:0007669"/>
    <property type="project" value="TreeGrafter"/>
</dbReference>
<proteinExistence type="inferred from homology"/>
<evidence type="ECO:0000256" key="7">
    <source>
        <dbReference type="ARBA" id="ARBA00023136"/>
    </source>
</evidence>
<keyword evidence="11" id="KW-1185">Reference proteome</keyword>